<accession>A0ABS2HXW7</accession>
<feature type="compositionally biased region" description="Pro residues" evidence="1">
    <location>
        <begin position="199"/>
        <end position="220"/>
    </location>
</feature>
<feature type="transmembrane region" description="Helical" evidence="2">
    <location>
        <begin position="480"/>
        <end position="501"/>
    </location>
</feature>
<name>A0ABS2HXW7_9ACTN</name>
<feature type="transmembrane region" description="Helical" evidence="2">
    <location>
        <begin position="294"/>
        <end position="315"/>
    </location>
</feature>
<keyword evidence="2" id="KW-1133">Transmembrane helix</keyword>
<dbReference type="Proteomes" id="UP000712045">
    <property type="component" value="Unassembled WGS sequence"/>
</dbReference>
<feature type="region of interest" description="Disordered" evidence="1">
    <location>
        <begin position="1"/>
        <end position="252"/>
    </location>
</feature>
<evidence type="ECO:0008006" key="5">
    <source>
        <dbReference type="Google" id="ProtNLM"/>
    </source>
</evidence>
<dbReference type="EMBL" id="JAFEUF010000045">
    <property type="protein sequence ID" value="MBM7054593.1"/>
    <property type="molecule type" value="Genomic_DNA"/>
</dbReference>
<reference evidence="3 4" key="1">
    <citation type="submission" date="2021-02" db="EMBL/GenBank/DDBJ databases">
        <title>Genome Streptomyces sp. RHZ10.</title>
        <authorList>
            <person name="Besaury L."/>
        </authorList>
    </citation>
    <scope>NUCLEOTIDE SEQUENCE [LARGE SCALE GENOMIC DNA]</scope>
    <source>
        <strain evidence="3 4">RHZ10</strain>
    </source>
</reference>
<organism evidence="3 4">
    <name type="scientific">Streptomyces durocortorensis</name>
    <dbReference type="NCBI Taxonomy" id="2811104"/>
    <lineage>
        <taxon>Bacteria</taxon>
        <taxon>Bacillati</taxon>
        <taxon>Actinomycetota</taxon>
        <taxon>Actinomycetes</taxon>
        <taxon>Kitasatosporales</taxon>
        <taxon>Streptomycetaceae</taxon>
        <taxon>Streptomyces</taxon>
    </lineage>
</organism>
<feature type="transmembrane region" description="Helical" evidence="2">
    <location>
        <begin position="381"/>
        <end position="402"/>
    </location>
</feature>
<comment type="caution">
    <text evidence="3">The sequence shown here is derived from an EMBL/GenBank/DDBJ whole genome shotgun (WGS) entry which is preliminary data.</text>
</comment>
<feature type="transmembrane region" description="Helical" evidence="2">
    <location>
        <begin position="351"/>
        <end position="369"/>
    </location>
</feature>
<feature type="compositionally biased region" description="Low complexity" evidence="1">
    <location>
        <begin position="145"/>
        <end position="176"/>
    </location>
</feature>
<dbReference type="RefSeq" id="WP_205082777.1">
    <property type="nucleotide sequence ID" value="NZ_JAFEUF010000045.1"/>
</dbReference>
<feature type="transmembrane region" description="Helical" evidence="2">
    <location>
        <begin position="422"/>
        <end position="447"/>
    </location>
</feature>
<feature type="compositionally biased region" description="Low complexity" evidence="1">
    <location>
        <begin position="221"/>
        <end position="240"/>
    </location>
</feature>
<feature type="transmembrane region" description="Helical" evidence="2">
    <location>
        <begin position="327"/>
        <end position="345"/>
    </location>
</feature>
<feature type="compositionally biased region" description="Low complexity" evidence="1">
    <location>
        <begin position="1"/>
        <end position="17"/>
    </location>
</feature>
<evidence type="ECO:0000313" key="3">
    <source>
        <dbReference type="EMBL" id="MBM7054593.1"/>
    </source>
</evidence>
<keyword evidence="4" id="KW-1185">Reference proteome</keyword>
<feature type="compositionally biased region" description="Polar residues" evidence="1">
    <location>
        <begin position="59"/>
        <end position="75"/>
    </location>
</feature>
<sequence>MSSSDQQYPYPNDDQQYVHPYDPGHRPQPSPQWPDGTSGQHAAPAGSAASQEPGGFDQGATQTWQAPTWDTQYQPTIRRDGDGAQGHGQPGQVQHTPQPQPGHGQHTPQPQPGHGQHTPQPQPQPDPYGQPQSGSYGTPQPHPPYQQHYQEQYQQQPQQYPQHQEPQQYPQHQGPQPSYPPSAADTAYLPPQGAAGSFPLPPEVPAGPVPPAAQPAPVTAPVPAAAPVSEPASAAAPSGPGDTGYSAPTTLGNARITDAQRARAEGRSPIIAPGMQPAALTAVLGLLLAGGAAIGTYALLVPVVLLQAVTAAGWFRLNGMWPARQGIALAFAGGLVADIVLLAAGREHGPAVLLGTLGVWVLLTVVLQLRSHAGADERMYGLMATVVSASLAVLAGGHLAAVPDAVVVGGVAVAAATLVRALPLPGAVSLVAALLAGVGAGVAAGALTDFGVKGALLGFAAGGAALIGLRVASYDYPSRFVHMTAGVALPLTVAAPVVYLVGRAVL</sequence>
<evidence type="ECO:0000256" key="1">
    <source>
        <dbReference type="SAM" id="MobiDB-lite"/>
    </source>
</evidence>
<evidence type="ECO:0000313" key="4">
    <source>
        <dbReference type="Proteomes" id="UP000712045"/>
    </source>
</evidence>
<proteinExistence type="predicted"/>
<gene>
    <name evidence="3" type="ORF">JS521_12140</name>
</gene>
<evidence type="ECO:0000256" key="2">
    <source>
        <dbReference type="SAM" id="Phobius"/>
    </source>
</evidence>
<keyword evidence="2" id="KW-0812">Transmembrane</keyword>
<keyword evidence="2" id="KW-0472">Membrane</keyword>
<protein>
    <recommendedName>
        <fullName evidence="5">Integral membrane protein</fullName>
    </recommendedName>
</protein>
<feature type="transmembrane region" description="Helical" evidence="2">
    <location>
        <begin position="454"/>
        <end position="474"/>
    </location>
</feature>
<feature type="compositionally biased region" description="Low complexity" evidence="1">
    <location>
        <begin position="90"/>
        <end position="119"/>
    </location>
</feature>